<feature type="compositionally biased region" description="Low complexity" evidence="2">
    <location>
        <begin position="118"/>
        <end position="148"/>
    </location>
</feature>
<evidence type="ECO:0000256" key="1">
    <source>
        <dbReference type="SAM" id="Coils"/>
    </source>
</evidence>
<name>A0A402CVF2_9BACT</name>
<evidence type="ECO:0000313" key="5">
    <source>
        <dbReference type="Proteomes" id="UP000287394"/>
    </source>
</evidence>
<dbReference type="Pfam" id="PF13699">
    <property type="entry name" value="eCIS_core"/>
    <property type="match status" value="1"/>
</dbReference>
<evidence type="ECO:0000256" key="2">
    <source>
        <dbReference type="SAM" id="MobiDB-lite"/>
    </source>
</evidence>
<feature type="region of interest" description="Disordered" evidence="2">
    <location>
        <begin position="1457"/>
        <end position="1481"/>
    </location>
</feature>
<evidence type="ECO:0000259" key="3">
    <source>
        <dbReference type="Pfam" id="PF13699"/>
    </source>
</evidence>
<dbReference type="Proteomes" id="UP000287394">
    <property type="component" value="Chromosome"/>
</dbReference>
<feature type="domain" description="eCIS core" evidence="3">
    <location>
        <begin position="412"/>
        <end position="488"/>
    </location>
</feature>
<dbReference type="EMBL" id="AP025739">
    <property type="protein sequence ID" value="BDI30383.1"/>
    <property type="molecule type" value="Genomic_DNA"/>
</dbReference>
<dbReference type="InterPro" id="IPR010321">
    <property type="entry name" value="DUF922"/>
</dbReference>
<feature type="region of interest" description="Disordered" evidence="2">
    <location>
        <begin position="300"/>
        <end position="329"/>
    </location>
</feature>
<evidence type="ECO:0000313" key="4">
    <source>
        <dbReference type="EMBL" id="BDI30383.1"/>
    </source>
</evidence>
<feature type="region of interest" description="Disordered" evidence="2">
    <location>
        <begin position="497"/>
        <end position="521"/>
    </location>
</feature>
<protein>
    <recommendedName>
        <fullName evidence="3">eCIS core domain-containing protein</fullName>
    </recommendedName>
</protein>
<organism evidence="4 5">
    <name type="scientific">Capsulimonas corticalis</name>
    <dbReference type="NCBI Taxonomy" id="2219043"/>
    <lineage>
        <taxon>Bacteria</taxon>
        <taxon>Bacillati</taxon>
        <taxon>Armatimonadota</taxon>
        <taxon>Armatimonadia</taxon>
        <taxon>Capsulimonadales</taxon>
        <taxon>Capsulimonadaceae</taxon>
        <taxon>Capsulimonas</taxon>
    </lineage>
</organism>
<feature type="compositionally biased region" description="Basic and acidic residues" evidence="2">
    <location>
        <begin position="61"/>
        <end position="71"/>
    </location>
</feature>
<gene>
    <name evidence="4" type="ORF">CCAX7_24340</name>
</gene>
<feature type="region of interest" description="Disordered" evidence="2">
    <location>
        <begin position="45"/>
        <end position="153"/>
    </location>
</feature>
<sequence length="1481" mass="157613">MISAPAARSQDAALPLANSLAEPAPAAPDAAHFAHDITRVPVFRPQAKLTVSQPGDPLEQEADRTADEVMRSEAPAAAEQDKSSEQDRASVSASLSGAVMRAPGDTPPPASPPPDPNTSPTDPNNPAIPLGPTGTGSTTITPNPTTRTLSAPNLSQLWDVMTRSGTRESASVLPKMTPNPQYEYDGNNKVTKATITVVETKEMPQWTELPNQCPPIQAEWNRFYAVLDTHENNHIAIDKKHFTNLHARLIGKEQSVAWKMVDDEITAADTENQTYDTTSDHGVKEGAKINSWVQCAPEKIKSTSAGGPDDDNAAPNVDPGGAAPGLPPTMQAKLTVSQAGDPLEREADTVADRVMRTEAPMVQRECAGPGKCDCPKCRQEQEEKLARAGEGSAVTEDAAPLVQSVVGSTGQPLDTATREFMEPRFGHDFSRVRIHADTQASRSAEAVSARAYAIGPDIAFRSGEYQPGTSEGKRLLAHELTHTIQQGAALRQVMRDPNFTPAPANTSPASAPPPASAPAANVPASAKTVTYKGHTLYGDPAAAKTMIDKMLATDGYKTTLEFLDDLSTLTTRDADFNAAFKPEQNTEANLCVNTTAGVRASVVKAHEDLLTEFPAEAKKKAGIILTESEKRINAERERYGLPAPKTMHDRDSGGNIDLTPHTMADNDETKKMAAAAALLIPPRKTLEGLMKQYDGCLQSNANNNSGPGMPTKSVIPGKESEAQDLETKIQEARRQLNIDRAQKEGEFPILAAYGAEGEANTASLENIARGAESQGWKFWKSNAADELAPMIAEKLHNIQTVRDALAGGQLNIWNNATLVSGAKGDLGYGPSSWQSKVVDDKVKEVHDDEFLVNLLVGALALGLGLVAIFATAGTATAAVATVGSAVVSTGQAANSLGNYMLAQAEAGTDFEKARSISQEDPSLIWLAIDIVAAILDVKAATASFKVLGPVIREAIAAGKTPEWLEKLGAILEKYGGGLKQRVLAHIGGAVDTGKPALEELEKVARAQYKALSDAGRLKEIGEVSEEVFVKQMTSGAHTQIVISGEEGVRRTNMLTGLMQPGNERIAAILKGDAKAIDGLIMEHGNWKQLMGMLDQGTPEMRQAAAKLFDRRASVLGELESKFHAKPVSGASSEKISDIDLSTYGENAGADMIAAEKHMAGLYGPGWSEALRMNFYTEAGRLTLYEKIMPGLSKADQAAVLGQISGEAEKLNIAKMLAHAEGDPARLAEVEAYASKIGVDIKDPKIQELVPKLAGGGDVAARNKTLLEIDDLMKKYNAAAPGSPEQIDLAKTITSKQMEVNAMTAEAYVGPGAGRMTVSGVKVIGQEAYQAALSNLEMIQHIMHQCGGDVVTATREYEIYKYINRFSESAVNAGAKTPGLDYWEHFSGFVSKTERQGASDAVHLGPRPNATVPKGGQPFLPDSAPTIGPVTDQFLQQQYAAWNDFSQQALGDLKKIASENPGAWTPFNSPLPAAGAPPPAPK</sequence>
<feature type="coiled-coil region" evidence="1">
    <location>
        <begin position="715"/>
        <end position="742"/>
    </location>
</feature>
<dbReference type="KEGG" id="ccot:CCAX7_24340"/>
<proteinExistence type="predicted"/>
<dbReference type="Pfam" id="PF06037">
    <property type="entry name" value="DUF922"/>
    <property type="match status" value="1"/>
</dbReference>
<feature type="compositionally biased region" description="Pro residues" evidence="2">
    <location>
        <begin position="105"/>
        <end position="117"/>
    </location>
</feature>
<keyword evidence="5" id="KW-1185">Reference proteome</keyword>
<feature type="compositionally biased region" description="Basic and acidic residues" evidence="2">
    <location>
        <begin position="79"/>
        <end position="88"/>
    </location>
</feature>
<keyword evidence="1" id="KW-0175">Coiled coil</keyword>
<dbReference type="InterPro" id="IPR025295">
    <property type="entry name" value="eCIS_core_dom"/>
</dbReference>
<accession>A0A402CVF2</accession>
<reference evidence="4 5" key="1">
    <citation type="journal article" date="2019" name="Int. J. Syst. Evol. Microbiol.">
        <title>Capsulimonas corticalis gen. nov., sp. nov., an aerobic capsulated bacterium, of a novel bacterial order, Capsulimonadales ord. nov., of the class Armatimonadia of the phylum Armatimonadetes.</title>
        <authorList>
            <person name="Li J."/>
            <person name="Kudo C."/>
            <person name="Tonouchi A."/>
        </authorList>
    </citation>
    <scope>NUCLEOTIDE SEQUENCE [LARGE SCALE GENOMIC DNA]</scope>
    <source>
        <strain evidence="4 5">AX-7</strain>
    </source>
</reference>